<accession>A0AAV9I8R5</accession>
<name>A0AAV9I8R5_9RHOD</name>
<reference evidence="2 3" key="1">
    <citation type="submission" date="2022-07" db="EMBL/GenBank/DDBJ databases">
        <title>Genome-wide signatures of adaptation to extreme environments.</title>
        <authorList>
            <person name="Cho C.H."/>
            <person name="Yoon H.S."/>
        </authorList>
    </citation>
    <scope>NUCLEOTIDE SEQUENCE [LARGE SCALE GENOMIC DNA]</scope>
    <source>
        <strain evidence="2 3">108.79 E11</strain>
    </source>
</reference>
<keyword evidence="1" id="KW-0472">Membrane</keyword>
<dbReference type="Proteomes" id="UP001300502">
    <property type="component" value="Unassembled WGS sequence"/>
</dbReference>
<keyword evidence="1" id="KW-0812">Transmembrane</keyword>
<protein>
    <submittedName>
        <fullName evidence="2">Uncharacterized protein</fullName>
    </submittedName>
</protein>
<gene>
    <name evidence="2" type="ORF">GAYE_SCF00G1643</name>
</gene>
<dbReference type="EMBL" id="JANCYU010000020">
    <property type="protein sequence ID" value="KAK4523747.1"/>
    <property type="molecule type" value="Genomic_DNA"/>
</dbReference>
<comment type="caution">
    <text evidence="2">The sequence shown here is derived from an EMBL/GenBank/DDBJ whole genome shotgun (WGS) entry which is preliminary data.</text>
</comment>
<proteinExistence type="predicted"/>
<keyword evidence="1" id="KW-1133">Transmembrane helix</keyword>
<sequence length="409" mass="48645">MDPTCRKVSYMHKLYDALYFLLPVDFFWSYKLRTLKLPSKKTQNAYRLFALNENTKQTFYAKSSHFNIRTVSFLCVFFVLSFWCFGSLQSYPILWLSFRLKGYEKVDPSVFHNCSKVDLGKRFAVVIPFVPKQTDRVLSNLKRWSTAEYIPCDALMDTWVRNSTDLVFYYDLPLSHPSVADSIGTLTEWLRYEPLENVITSCFQNVRFISANLSPEQSRNSYKMDFIKSSVKTEGTVRQFYKAVNHPSLVKTYRHFFYMEPDHIPIRKHWLTAIFNDSLQGDFWMKGSLMRYRPRFSCAFEPYRTQYLRHINGNAIYKLGDPCFERFLESVSKEYPDLAFDTSINFYRLDLRHYATFQYTAHRFQVTDTMADLGVIRYDECKLRSELPNTYTAHGKFMYTEKQFGWQKY</sequence>
<keyword evidence="3" id="KW-1185">Reference proteome</keyword>
<evidence type="ECO:0000313" key="3">
    <source>
        <dbReference type="Proteomes" id="UP001300502"/>
    </source>
</evidence>
<evidence type="ECO:0000313" key="2">
    <source>
        <dbReference type="EMBL" id="KAK4523747.1"/>
    </source>
</evidence>
<dbReference type="AlphaFoldDB" id="A0AAV9I8R5"/>
<evidence type="ECO:0000256" key="1">
    <source>
        <dbReference type="SAM" id="Phobius"/>
    </source>
</evidence>
<organism evidence="2 3">
    <name type="scientific">Galdieria yellowstonensis</name>
    <dbReference type="NCBI Taxonomy" id="3028027"/>
    <lineage>
        <taxon>Eukaryota</taxon>
        <taxon>Rhodophyta</taxon>
        <taxon>Bangiophyceae</taxon>
        <taxon>Galdieriales</taxon>
        <taxon>Galdieriaceae</taxon>
        <taxon>Galdieria</taxon>
    </lineage>
</organism>
<feature type="transmembrane region" description="Helical" evidence="1">
    <location>
        <begin position="71"/>
        <end position="96"/>
    </location>
</feature>